<keyword evidence="3" id="KW-0808">Transferase</keyword>
<dbReference type="PROSITE" id="PS50011">
    <property type="entry name" value="PROTEIN_KINASE_DOM"/>
    <property type="match status" value="1"/>
</dbReference>
<dbReference type="PANTHER" id="PTHR24361:SF433">
    <property type="entry name" value="PROTEIN KINASE DOMAIN-CONTAINING PROTEIN"/>
    <property type="match status" value="1"/>
</dbReference>
<gene>
    <name evidence="10" type="ORF">BTUL_0189g00010</name>
</gene>
<dbReference type="InterPro" id="IPR008271">
    <property type="entry name" value="Ser/Thr_kinase_AS"/>
</dbReference>
<dbReference type="GO" id="GO:0005524">
    <property type="term" value="F:ATP binding"/>
    <property type="evidence" value="ECO:0007669"/>
    <property type="project" value="UniProtKB-KW"/>
</dbReference>
<dbReference type="SMART" id="SM00220">
    <property type="entry name" value="S_TKc"/>
    <property type="match status" value="1"/>
</dbReference>
<dbReference type="GO" id="GO:0005737">
    <property type="term" value="C:cytoplasm"/>
    <property type="evidence" value="ECO:0007669"/>
    <property type="project" value="TreeGrafter"/>
</dbReference>
<evidence type="ECO:0000256" key="3">
    <source>
        <dbReference type="ARBA" id="ARBA00022679"/>
    </source>
</evidence>
<dbReference type="InterPro" id="IPR053235">
    <property type="entry name" value="Ser_Thr_kinase"/>
</dbReference>
<organism evidence="10 11">
    <name type="scientific">Botrytis tulipae</name>
    <dbReference type="NCBI Taxonomy" id="87230"/>
    <lineage>
        <taxon>Eukaryota</taxon>
        <taxon>Fungi</taxon>
        <taxon>Dikarya</taxon>
        <taxon>Ascomycota</taxon>
        <taxon>Pezizomycotina</taxon>
        <taxon>Leotiomycetes</taxon>
        <taxon>Helotiales</taxon>
        <taxon>Sclerotiniaceae</taxon>
        <taxon>Botrytis</taxon>
    </lineage>
</organism>
<evidence type="ECO:0000256" key="7">
    <source>
        <dbReference type="ARBA" id="ARBA00047899"/>
    </source>
</evidence>
<reference evidence="10 11" key="1">
    <citation type="submission" date="2017-12" db="EMBL/GenBank/DDBJ databases">
        <title>Comparative genomics of Botrytis spp.</title>
        <authorList>
            <person name="Valero-Jimenez C.A."/>
            <person name="Tapia P."/>
            <person name="Veloso J."/>
            <person name="Silva-Moreno E."/>
            <person name="Staats M."/>
            <person name="Valdes J.H."/>
            <person name="Van Kan J.A.L."/>
        </authorList>
    </citation>
    <scope>NUCLEOTIDE SEQUENCE [LARGE SCALE GENOMIC DNA]</scope>
    <source>
        <strain evidence="10 11">Bt9001</strain>
    </source>
</reference>
<keyword evidence="4" id="KW-0547">Nucleotide-binding</keyword>
<protein>
    <recommendedName>
        <fullName evidence="1">non-specific serine/threonine protein kinase</fullName>
        <ecNumber evidence="1">2.7.11.1</ecNumber>
    </recommendedName>
</protein>
<dbReference type="Proteomes" id="UP000297777">
    <property type="component" value="Unassembled WGS sequence"/>
</dbReference>
<dbReference type="AlphaFoldDB" id="A0A4Z1EBN3"/>
<dbReference type="OrthoDB" id="5979581at2759"/>
<dbReference type="PROSITE" id="PS00108">
    <property type="entry name" value="PROTEIN_KINASE_ST"/>
    <property type="match status" value="1"/>
</dbReference>
<feature type="domain" description="Protein kinase" evidence="9">
    <location>
        <begin position="1"/>
        <end position="310"/>
    </location>
</feature>
<dbReference type="EMBL" id="PQXH01000189">
    <property type="protein sequence ID" value="TGO08830.1"/>
    <property type="molecule type" value="Genomic_DNA"/>
</dbReference>
<keyword evidence="6" id="KW-0067">ATP-binding</keyword>
<dbReference type="Pfam" id="PF00069">
    <property type="entry name" value="Pkinase"/>
    <property type="match status" value="1"/>
</dbReference>
<evidence type="ECO:0000256" key="6">
    <source>
        <dbReference type="ARBA" id="ARBA00022840"/>
    </source>
</evidence>
<name>A0A4Z1EBN3_9HELO</name>
<proteinExistence type="predicted"/>
<evidence type="ECO:0000256" key="4">
    <source>
        <dbReference type="ARBA" id="ARBA00022741"/>
    </source>
</evidence>
<keyword evidence="11" id="KW-1185">Reference proteome</keyword>
<dbReference type="Gene3D" id="1.10.510.10">
    <property type="entry name" value="Transferase(Phosphotransferase) domain 1"/>
    <property type="match status" value="1"/>
</dbReference>
<comment type="catalytic activity">
    <reaction evidence="8">
        <text>L-seryl-[protein] + ATP = O-phospho-L-seryl-[protein] + ADP + H(+)</text>
        <dbReference type="Rhea" id="RHEA:17989"/>
        <dbReference type="Rhea" id="RHEA-COMP:9863"/>
        <dbReference type="Rhea" id="RHEA-COMP:11604"/>
        <dbReference type="ChEBI" id="CHEBI:15378"/>
        <dbReference type="ChEBI" id="CHEBI:29999"/>
        <dbReference type="ChEBI" id="CHEBI:30616"/>
        <dbReference type="ChEBI" id="CHEBI:83421"/>
        <dbReference type="ChEBI" id="CHEBI:456216"/>
        <dbReference type="EC" id="2.7.11.1"/>
    </reaction>
</comment>
<evidence type="ECO:0000256" key="8">
    <source>
        <dbReference type="ARBA" id="ARBA00048679"/>
    </source>
</evidence>
<dbReference type="PANTHER" id="PTHR24361">
    <property type="entry name" value="MITOGEN-ACTIVATED KINASE KINASE KINASE"/>
    <property type="match status" value="1"/>
</dbReference>
<sequence length="319" mass="36464">MSSLLSIGQKLKGRTNTYTVSKKLYEFVFLAQDSKEQNVIVKSIRGHWRLQNEADVLKRFQSRAPSLRPLIDEIVDPIDPPTIVLKHLNEDLMTETYKKRLTKPELKFVARRVLEALQVLHEDGYVHTDVKPDNILVNHGNGNERFSEAQLADLGGTVSVNSKWAKEGHIVGTSSWRSPEVLLGMPWGTSSDIWSFGCSILMLIYGDHYPFNPRNGGVEVDDDEYDFGVLMKHHQYLGPFPISFGEIADEGTQNAIVLAMKAVPREKMKPSPMITQKEIPMVDNIFLQKILKLDPRDRPTAKQILEDEWWEIEWKVDQL</sequence>
<dbReference type="SUPFAM" id="SSF56112">
    <property type="entry name" value="Protein kinase-like (PK-like)"/>
    <property type="match status" value="1"/>
</dbReference>
<evidence type="ECO:0000313" key="10">
    <source>
        <dbReference type="EMBL" id="TGO08830.1"/>
    </source>
</evidence>
<dbReference type="GO" id="GO:0004674">
    <property type="term" value="F:protein serine/threonine kinase activity"/>
    <property type="evidence" value="ECO:0007669"/>
    <property type="project" value="UniProtKB-KW"/>
</dbReference>
<accession>A0A4Z1EBN3</accession>
<evidence type="ECO:0000256" key="1">
    <source>
        <dbReference type="ARBA" id="ARBA00012513"/>
    </source>
</evidence>
<dbReference type="InterPro" id="IPR011009">
    <property type="entry name" value="Kinase-like_dom_sf"/>
</dbReference>
<keyword evidence="2" id="KW-0723">Serine/threonine-protein kinase</keyword>
<evidence type="ECO:0000259" key="9">
    <source>
        <dbReference type="PROSITE" id="PS50011"/>
    </source>
</evidence>
<comment type="catalytic activity">
    <reaction evidence="7">
        <text>L-threonyl-[protein] + ATP = O-phospho-L-threonyl-[protein] + ADP + H(+)</text>
        <dbReference type="Rhea" id="RHEA:46608"/>
        <dbReference type="Rhea" id="RHEA-COMP:11060"/>
        <dbReference type="Rhea" id="RHEA-COMP:11605"/>
        <dbReference type="ChEBI" id="CHEBI:15378"/>
        <dbReference type="ChEBI" id="CHEBI:30013"/>
        <dbReference type="ChEBI" id="CHEBI:30616"/>
        <dbReference type="ChEBI" id="CHEBI:61977"/>
        <dbReference type="ChEBI" id="CHEBI:456216"/>
        <dbReference type="EC" id="2.7.11.1"/>
    </reaction>
</comment>
<keyword evidence="5" id="KW-0418">Kinase</keyword>
<evidence type="ECO:0000256" key="5">
    <source>
        <dbReference type="ARBA" id="ARBA00022777"/>
    </source>
</evidence>
<dbReference type="InterPro" id="IPR000719">
    <property type="entry name" value="Prot_kinase_dom"/>
</dbReference>
<evidence type="ECO:0000313" key="11">
    <source>
        <dbReference type="Proteomes" id="UP000297777"/>
    </source>
</evidence>
<dbReference type="EC" id="2.7.11.1" evidence="1"/>
<evidence type="ECO:0000256" key="2">
    <source>
        <dbReference type="ARBA" id="ARBA00022527"/>
    </source>
</evidence>
<comment type="caution">
    <text evidence="10">The sequence shown here is derived from an EMBL/GenBank/DDBJ whole genome shotgun (WGS) entry which is preliminary data.</text>
</comment>